<dbReference type="SUPFAM" id="SSF48264">
    <property type="entry name" value="Cytochrome P450"/>
    <property type="match status" value="1"/>
</dbReference>
<dbReference type="GO" id="GO:0005506">
    <property type="term" value="F:iron ion binding"/>
    <property type="evidence" value="ECO:0007669"/>
    <property type="project" value="InterPro"/>
</dbReference>
<evidence type="ECO:0000313" key="2">
    <source>
        <dbReference type="EMBL" id="AOX02516.1"/>
    </source>
</evidence>
<organism evidence="2 3">
    <name type="scientific">Moorena producens PAL-8-15-08-1</name>
    <dbReference type="NCBI Taxonomy" id="1458985"/>
    <lineage>
        <taxon>Bacteria</taxon>
        <taxon>Bacillati</taxon>
        <taxon>Cyanobacteriota</taxon>
        <taxon>Cyanophyceae</taxon>
        <taxon>Coleofasciculales</taxon>
        <taxon>Coleofasciculaceae</taxon>
        <taxon>Moorena</taxon>
    </lineage>
</organism>
<dbReference type="RefSeq" id="WP_070394923.1">
    <property type="nucleotide sequence ID" value="NZ_CP017599.1"/>
</dbReference>
<dbReference type="STRING" id="1458985.BJP34_26480"/>
<evidence type="ECO:0000256" key="1">
    <source>
        <dbReference type="ARBA" id="ARBA00010617"/>
    </source>
</evidence>
<comment type="similarity">
    <text evidence="1">Belongs to the cytochrome P450 family.</text>
</comment>
<accession>A0A1D8TYJ7</accession>
<dbReference type="InterPro" id="IPR001128">
    <property type="entry name" value="Cyt_P450"/>
</dbReference>
<dbReference type="KEGG" id="mpro:BJP34_26480"/>
<dbReference type="GO" id="GO:0016705">
    <property type="term" value="F:oxidoreductase activity, acting on paired donors, with incorporation or reduction of molecular oxygen"/>
    <property type="evidence" value="ECO:0007669"/>
    <property type="project" value="InterPro"/>
</dbReference>
<dbReference type="CDD" id="cd00302">
    <property type="entry name" value="cytochrome_P450"/>
    <property type="match status" value="1"/>
</dbReference>
<evidence type="ECO:0000313" key="3">
    <source>
        <dbReference type="Proteomes" id="UP000177870"/>
    </source>
</evidence>
<dbReference type="Proteomes" id="UP000177870">
    <property type="component" value="Chromosome"/>
</dbReference>
<dbReference type="Gene3D" id="1.10.630.10">
    <property type="entry name" value="Cytochrome P450"/>
    <property type="match status" value="1"/>
</dbReference>
<proteinExistence type="inferred from homology"/>
<reference evidence="3" key="1">
    <citation type="submission" date="2016-10" db="EMBL/GenBank/DDBJ databases">
        <title>Comparative genomics uncovers the prolific and rare metabolic potential of the cyanobacterial genus Moorea.</title>
        <authorList>
            <person name="Leao T."/>
            <person name="Castelao G."/>
            <person name="Korobeynikov A."/>
            <person name="Monroe E.A."/>
            <person name="Podell S."/>
            <person name="Glukhov E."/>
            <person name="Allen E."/>
            <person name="Gerwick W.H."/>
            <person name="Gerwick L."/>
        </authorList>
    </citation>
    <scope>NUCLEOTIDE SEQUENCE [LARGE SCALE GENOMIC DNA]</scope>
    <source>
        <strain evidence="3">PAL-8-15-08-1</strain>
    </source>
</reference>
<evidence type="ECO:0008006" key="4">
    <source>
        <dbReference type="Google" id="ProtNLM"/>
    </source>
</evidence>
<protein>
    <recommendedName>
        <fullName evidence="4">Cytochrome P450</fullName>
    </recommendedName>
</protein>
<dbReference type="Pfam" id="PF00067">
    <property type="entry name" value="p450"/>
    <property type="match status" value="1"/>
</dbReference>
<dbReference type="OrthoDB" id="9764248at2"/>
<dbReference type="InterPro" id="IPR050121">
    <property type="entry name" value="Cytochrome_P450_monoxygenase"/>
</dbReference>
<dbReference type="PANTHER" id="PTHR24305">
    <property type="entry name" value="CYTOCHROME P450"/>
    <property type="match status" value="1"/>
</dbReference>
<name>A0A1D8TYJ7_9CYAN</name>
<dbReference type="EMBL" id="CP017599">
    <property type="protein sequence ID" value="AOX02516.1"/>
    <property type="molecule type" value="Genomic_DNA"/>
</dbReference>
<gene>
    <name evidence="2" type="ORF">BJP34_26480</name>
</gene>
<dbReference type="GO" id="GO:0004497">
    <property type="term" value="F:monooxygenase activity"/>
    <property type="evidence" value="ECO:0007669"/>
    <property type="project" value="InterPro"/>
</dbReference>
<dbReference type="PANTHER" id="PTHR24305:SF166">
    <property type="entry name" value="CYTOCHROME P450 12A4, MITOCHONDRIAL-RELATED"/>
    <property type="match status" value="1"/>
</dbReference>
<dbReference type="AlphaFoldDB" id="A0A1D8TYJ7"/>
<dbReference type="GO" id="GO:0020037">
    <property type="term" value="F:heme binding"/>
    <property type="evidence" value="ECO:0007669"/>
    <property type="project" value="InterPro"/>
</dbReference>
<dbReference type="InterPro" id="IPR036396">
    <property type="entry name" value="Cyt_P450_sf"/>
</dbReference>
<sequence length="430" mass="48775">MNTYPSTNVLDLLRLLGNLASGFIRNPGGFDLEKVLGGWIGDVIKRYGSKNVILNFLLKKVLLVSGRDLSDHILQDSPNSQGYIEGNLKKDGMSFLAPNALTISHDQQWQRLRPYNEGVLGTGCQHQYQQAFLEQVHRAFSKPVSNIEDIRKCMGQAMLGIVFGENVAPERLIKDIQVLFSMVGNPIKRILLGRFETKRLEKFYETLEQLWEGSQASEKPCLLSMAHGIKPYTTQEELLQQIPHWMFTFTGSGTDLLARTLTMITSRPEVLERVRQEIKEAGSVEQASTIAKLGYLEACLLETGRLFPPVTRTFHITTAADTFNHNRIPPDMEILHFFPIMQREKSLDPSTDSFVPQRWLDPRDQDTSTYSNLFLRGSRTCPGRDLILFVCKSAIAILLDQQQLTSKTNLLSRDPLPAYFQEQDIQFVNP</sequence>